<evidence type="ECO:0000313" key="1">
    <source>
        <dbReference type="EMBL" id="KAH0561373.1"/>
    </source>
</evidence>
<dbReference type="AlphaFoldDB" id="A0AAV7IZ57"/>
<dbReference type="EMBL" id="JAHXZJ010000374">
    <property type="protein sequence ID" value="KAH0561373.1"/>
    <property type="molecule type" value="Genomic_DNA"/>
</dbReference>
<proteinExistence type="predicted"/>
<gene>
    <name evidence="1" type="ORF">KQX54_016387</name>
</gene>
<keyword evidence="2" id="KW-1185">Reference proteome</keyword>
<accession>A0AAV7IZ57</accession>
<protein>
    <submittedName>
        <fullName evidence="1">Uncharacterized protein</fullName>
    </submittedName>
</protein>
<dbReference type="Proteomes" id="UP000826195">
    <property type="component" value="Unassembled WGS sequence"/>
</dbReference>
<name>A0AAV7IZ57_COTGL</name>
<reference evidence="1 2" key="1">
    <citation type="journal article" date="2021" name="J. Hered.">
        <title>A chromosome-level genome assembly of the parasitoid wasp, Cotesia glomerata (Hymenoptera: Braconidae).</title>
        <authorList>
            <person name="Pinto B.J."/>
            <person name="Weis J.J."/>
            <person name="Gamble T."/>
            <person name="Ode P.J."/>
            <person name="Paul R."/>
            <person name="Zaspel J.M."/>
        </authorList>
    </citation>
    <scope>NUCLEOTIDE SEQUENCE [LARGE SCALE GENOMIC DNA]</scope>
    <source>
        <strain evidence="1">CgM1</strain>
    </source>
</reference>
<sequence>MLKLLDISFDWALGKFEPESNWSLNQSASTIGSSSTTRCLDMSKGVASLPHPFANCLPELKSIALLMVSSFLDGYHFRTYYPVFLPTFRCSMIVLEKLFDD</sequence>
<organism evidence="1 2">
    <name type="scientific">Cotesia glomerata</name>
    <name type="common">Lepidopteran parasitic wasp</name>
    <name type="synonym">Apanteles glomeratus</name>
    <dbReference type="NCBI Taxonomy" id="32391"/>
    <lineage>
        <taxon>Eukaryota</taxon>
        <taxon>Metazoa</taxon>
        <taxon>Ecdysozoa</taxon>
        <taxon>Arthropoda</taxon>
        <taxon>Hexapoda</taxon>
        <taxon>Insecta</taxon>
        <taxon>Pterygota</taxon>
        <taxon>Neoptera</taxon>
        <taxon>Endopterygota</taxon>
        <taxon>Hymenoptera</taxon>
        <taxon>Apocrita</taxon>
        <taxon>Ichneumonoidea</taxon>
        <taxon>Braconidae</taxon>
        <taxon>Microgastrinae</taxon>
        <taxon>Cotesia</taxon>
    </lineage>
</organism>
<evidence type="ECO:0000313" key="2">
    <source>
        <dbReference type="Proteomes" id="UP000826195"/>
    </source>
</evidence>
<comment type="caution">
    <text evidence="1">The sequence shown here is derived from an EMBL/GenBank/DDBJ whole genome shotgun (WGS) entry which is preliminary data.</text>
</comment>